<feature type="chain" id="PRO_5045834281" evidence="1">
    <location>
        <begin position="19"/>
        <end position="775"/>
    </location>
</feature>
<sequence>MKGIFTGILMAVCMHISAQTVVWQAQAEDGILGGAATVNDPSCSNASGGLFVKFANSANNTLSFNNIDISNAGSYKLSVYHFNANSVSLVIEVNGQSLGSKTFPTAVWCYQGNAVETIFDIDLNQGVNTIKLRPEEGVGSPLVDRLVIIDEAGEYLPQKYYVSDSDGDDANIGTSPESAWKSLARASEQLLNPGDSVLFKCGDTFIGQLNIIRSGTKEKPLYFGKYGDGDLPILDGAKAEDGAHLTTIAISNHDNIELAYLEITNERLTSRSGVSDNLAYGIDVQNTGPDTLRNYHFHDLTVRDIYAPTTENQDFNAIKVSAINFFTSKNTEVGKERNIQDVLVENCYIARTTRLGIKTGHAGGDDGVGNDSINRNMNFVFRNNHFYQTGGTCILPTKTYNCLIEHNIFDEPGSDADPRMANRGSSVWFFSSRNGISQYNKCYSVRGYADSYSQHIDFGNRNIIMQYNYSEDSEGGFVEILGDNVNSTYRFNVSVNDGFRDFKGNTLWVSPYAGKDRDILSDSSFIYNNSVYVDAAITPDISMVGKNIFVYNNIFYASGAATIGQDVTVDIEAGSALAMSNNLYFGNVTSTFKSHDSKPVNGNPQYVNAGGLTGDDYQIQEDSPAINAGIQFPEPIFPMAGKGIFKNITITPRVDMFGNPVGVSDSIPNIGADNNYNNSYVGIHDLELVEGNSFEVFPNPVKDKAIVTITGKKAGEINLLISDLTGAVIQKQNYHLNIGQNSIQVIVRSDIRNGIYLLSIEENGQYVSKRIVIYR</sequence>
<feature type="domain" description="CBM6" evidence="2">
    <location>
        <begin position="23"/>
        <end position="149"/>
    </location>
</feature>
<dbReference type="NCBIfam" id="TIGR04183">
    <property type="entry name" value="Por_Secre_tail"/>
    <property type="match status" value="1"/>
</dbReference>
<organism evidence="3 4">
    <name type="scientific">Carboxylicivirga marina</name>
    <dbReference type="NCBI Taxonomy" id="2800988"/>
    <lineage>
        <taxon>Bacteria</taxon>
        <taxon>Pseudomonadati</taxon>
        <taxon>Bacteroidota</taxon>
        <taxon>Bacteroidia</taxon>
        <taxon>Marinilabiliales</taxon>
        <taxon>Marinilabiliaceae</taxon>
        <taxon>Carboxylicivirga</taxon>
    </lineage>
</organism>
<protein>
    <submittedName>
        <fullName evidence="3">T9SS type A sorting domain-containing protein</fullName>
    </submittedName>
</protein>
<dbReference type="EMBL" id="JAENRR010000012">
    <property type="protein sequence ID" value="MBK3517101.1"/>
    <property type="molecule type" value="Genomic_DNA"/>
</dbReference>
<evidence type="ECO:0000313" key="4">
    <source>
        <dbReference type="Proteomes" id="UP000605676"/>
    </source>
</evidence>
<comment type="caution">
    <text evidence="3">The sequence shown here is derived from an EMBL/GenBank/DDBJ whole genome shotgun (WGS) entry which is preliminary data.</text>
</comment>
<keyword evidence="4" id="KW-1185">Reference proteome</keyword>
<dbReference type="InterPro" id="IPR026444">
    <property type="entry name" value="Secre_tail"/>
</dbReference>
<keyword evidence="1" id="KW-0732">Signal</keyword>
<dbReference type="InterPro" id="IPR011050">
    <property type="entry name" value="Pectin_lyase_fold/virulence"/>
</dbReference>
<reference evidence="3 4" key="1">
    <citation type="submission" date="2021-01" db="EMBL/GenBank/DDBJ databases">
        <title>Carboxyliciviraga sp.nov., isolated from coastal sediments.</title>
        <authorList>
            <person name="Lu D."/>
            <person name="Zhang T."/>
        </authorList>
    </citation>
    <scope>NUCLEOTIDE SEQUENCE [LARGE SCALE GENOMIC DNA]</scope>
    <source>
        <strain evidence="3 4">N1Y132</strain>
    </source>
</reference>
<proteinExistence type="predicted"/>
<evidence type="ECO:0000313" key="3">
    <source>
        <dbReference type="EMBL" id="MBK3517101.1"/>
    </source>
</evidence>
<evidence type="ECO:0000259" key="2">
    <source>
        <dbReference type="PROSITE" id="PS51175"/>
    </source>
</evidence>
<feature type="signal peptide" evidence="1">
    <location>
        <begin position="1"/>
        <end position="18"/>
    </location>
</feature>
<name>A0ABS1HHG1_9BACT</name>
<dbReference type="InterPro" id="IPR012334">
    <property type="entry name" value="Pectin_lyas_fold"/>
</dbReference>
<evidence type="ECO:0000256" key="1">
    <source>
        <dbReference type="SAM" id="SignalP"/>
    </source>
</evidence>
<dbReference type="Gene3D" id="2.60.120.260">
    <property type="entry name" value="Galactose-binding domain-like"/>
    <property type="match status" value="1"/>
</dbReference>
<dbReference type="InterPro" id="IPR005084">
    <property type="entry name" value="CBM6"/>
</dbReference>
<dbReference type="RefSeq" id="WP_200464330.1">
    <property type="nucleotide sequence ID" value="NZ_JAENRR010000012.1"/>
</dbReference>
<dbReference type="PROSITE" id="PS51175">
    <property type="entry name" value="CBM6"/>
    <property type="match status" value="1"/>
</dbReference>
<dbReference type="Proteomes" id="UP000605676">
    <property type="component" value="Unassembled WGS sequence"/>
</dbReference>
<dbReference type="Gene3D" id="2.160.20.10">
    <property type="entry name" value="Single-stranded right-handed beta-helix, Pectin lyase-like"/>
    <property type="match status" value="1"/>
</dbReference>
<gene>
    <name evidence="3" type="ORF">JIV24_07080</name>
</gene>
<dbReference type="SUPFAM" id="SSF49785">
    <property type="entry name" value="Galactose-binding domain-like"/>
    <property type="match status" value="1"/>
</dbReference>
<dbReference type="InterPro" id="IPR008979">
    <property type="entry name" value="Galactose-bd-like_sf"/>
</dbReference>
<dbReference type="SUPFAM" id="SSF51126">
    <property type="entry name" value="Pectin lyase-like"/>
    <property type="match status" value="2"/>
</dbReference>
<dbReference type="Pfam" id="PF18962">
    <property type="entry name" value="Por_Secre_tail"/>
    <property type="match status" value="1"/>
</dbReference>
<accession>A0ABS1HHG1</accession>